<dbReference type="InterPro" id="IPR005135">
    <property type="entry name" value="Endo/exonuclease/phosphatase"/>
</dbReference>
<reference evidence="2" key="1">
    <citation type="journal article" date="2021" name="Nat. Commun.">
        <title>Genomic analyses provide insights into spinach domestication and the genetic basis of agronomic traits.</title>
        <authorList>
            <person name="Cai X."/>
            <person name="Sun X."/>
            <person name="Xu C."/>
            <person name="Sun H."/>
            <person name="Wang X."/>
            <person name="Ge C."/>
            <person name="Zhang Z."/>
            <person name="Wang Q."/>
            <person name="Fei Z."/>
            <person name="Jiao C."/>
            <person name="Wang Q."/>
        </authorList>
    </citation>
    <scope>NUCLEOTIDE SEQUENCE [LARGE SCALE GENOMIC DNA]</scope>
    <source>
        <strain evidence="2">cv. Varoflay</strain>
    </source>
</reference>
<dbReference type="AlphaFoldDB" id="A0A9R0I9Z8"/>
<reference evidence="3" key="2">
    <citation type="submission" date="2025-08" db="UniProtKB">
        <authorList>
            <consortium name="RefSeq"/>
        </authorList>
    </citation>
    <scope>IDENTIFICATION</scope>
    <source>
        <tissue evidence="3">Leaf</tissue>
    </source>
</reference>
<dbReference type="Gene3D" id="3.60.10.10">
    <property type="entry name" value="Endonuclease/exonuclease/phosphatase"/>
    <property type="match status" value="1"/>
</dbReference>
<dbReference type="PANTHER" id="PTHR35218">
    <property type="entry name" value="RNASE H DOMAIN-CONTAINING PROTEIN"/>
    <property type="match status" value="1"/>
</dbReference>
<dbReference type="GO" id="GO:0003824">
    <property type="term" value="F:catalytic activity"/>
    <property type="evidence" value="ECO:0007669"/>
    <property type="project" value="InterPro"/>
</dbReference>
<gene>
    <name evidence="3" type="primary">LOC110785263</name>
</gene>
<name>A0A9R0I9Z8_SPIOL</name>
<organism evidence="2 3">
    <name type="scientific">Spinacia oleracea</name>
    <name type="common">Spinach</name>
    <dbReference type="NCBI Taxonomy" id="3562"/>
    <lineage>
        <taxon>Eukaryota</taxon>
        <taxon>Viridiplantae</taxon>
        <taxon>Streptophyta</taxon>
        <taxon>Embryophyta</taxon>
        <taxon>Tracheophyta</taxon>
        <taxon>Spermatophyta</taxon>
        <taxon>Magnoliopsida</taxon>
        <taxon>eudicotyledons</taxon>
        <taxon>Gunneridae</taxon>
        <taxon>Pentapetalae</taxon>
        <taxon>Caryophyllales</taxon>
        <taxon>Chenopodiaceae</taxon>
        <taxon>Chenopodioideae</taxon>
        <taxon>Anserineae</taxon>
        <taxon>Spinacia</taxon>
    </lineage>
</organism>
<evidence type="ECO:0000259" key="1">
    <source>
        <dbReference type="Pfam" id="PF03372"/>
    </source>
</evidence>
<evidence type="ECO:0000313" key="3">
    <source>
        <dbReference type="RefSeq" id="XP_021845406.2"/>
    </source>
</evidence>
<dbReference type="GeneID" id="110785263"/>
<accession>A0A9R0I9Z8</accession>
<dbReference type="KEGG" id="soe:110785263"/>
<sequence length="297" mass="33545">MELVNPMNALRDAFMSILPSVPLNVYDRYPSFPKFNMSIRIMIWNVQGAGSQAFLTMIKELIRINKPNVLALVETHISGDTARRVCEKIGFPGHVRVDAQGFSGGIWLFWKDDIVSVTPMATNNQHITVEINKIGETPWLFSAIYASPESSVRHDLWAELEEIKRNYSGPWLLGGDFNDTTSMSERNGVGGSEMQRRCRLFSEWVNANGLIDLGFSGSPHTWFRGESEGTFKSARLDRFLATDDWRLKFEEGSVKHLPKCGSDHCPIILSTCGFAPIPSALRPFRFQAAWLSHKEFD</sequence>
<proteinExistence type="predicted"/>
<dbReference type="InterPro" id="IPR036691">
    <property type="entry name" value="Endo/exonu/phosph_ase_sf"/>
</dbReference>
<dbReference type="SUPFAM" id="SSF56219">
    <property type="entry name" value="DNase I-like"/>
    <property type="match status" value="1"/>
</dbReference>
<protein>
    <recommendedName>
        <fullName evidence="1">Endonuclease/exonuclease/phosphatase domain-containing protein</fullName>
    </recommendedName>
</protein>
<dbReference type="Proteomes" id="UP000813463">
    <property type="component" value="Chromosome 2"/>
</dbReference>
<keyword evidence="2" id="KW-1185">Reference proteome</keyword>
<feature type="domain" description="Endonuclease/exonuclease/phosphatase" evidence="1">
    <location>
        <begin position="43"/>
        <end position="264"/>
    </location>
</feature>
<dbReference type="PANTHER" id="PTHR35218:SF9">
    <property type="entry name" value="ENDONUCLEASE_EXONUCLEASE_PHOSPHATASE DOMAIN-CONTAINING PROTEIN"/>
    <property type="match status" value="1"/>
</dbReference>
<dbReference type="RefSeq" id="XP_021845406.2">
    <property type="nucleotide sequence ID" value="XM_021989714.2"/>
</dbReference>
<dbReference type="Pfam" id="PF03372">
    <property type="entry name" value="Exo_endo_phos"/>
    <property type="match status" value="1"/>
</dbReference>
<evidence type="ECO:0000313" key="2">
    <source>
        <dbReference type="Proteomes" id="UP000813463"/>
    </source>
</evidence>